<comment type="caution">
    <text evidence="2">The sequence shown here is derived from an EMBL/GenBank/DDBJ whole genome shotgun (WGS) entry which is preliminary data.</text>
</comment>
<feature type="compositionally biased region" description="Low complexity" evidence="1">
    <location>
        <begin position="137"/>
        <end position="147"/>
    </location>
</feature>
<dbReference type="Proteomes" id="UP000281771">
    <property type="component" value="Unassembled WGS sequence"/>
</dbReference>
<proteinExistence type="predicted"/>
<name>A0A3P1VBH4_9STRE</name>
<sequence length="153" mass="17120">MAKIGLNFGEKVQIADKSYRTYQDGLDVHSLLGELSWRKMDEASMVTEDDRTKPRNPDGSYPQVVTGEARWQDVLVFSPVQGKTISISIVDMPGYAIENLDLKLGDPIELVDVVVTFSNVSNGTWKIFASSLKKKGQSQPKQQPQHQPENKQN</sequence>
<dbReference type="EMBL" id="RQZA01000003">
    <property type="protein sequence ID" value="RRD31491.1"/>
    <property type="molecule type" value="Genomic_DNA"/>
</dbReference>
<keyword evidence="3" id="KW-1185">Reference proteome</keyword>
<evidence type="ECO:0000313" key="3">
    <source>
        <dbReference type="Proteomes" id="UP000281771"/>
    </source>
</evidence>
<evidence type="ECO:0008006" key="4">
    <source>
        <dbReference type="Google" id="ProtNLM"/>
    </source>
</evidence>
<evidence type="ECO:0000256" key="1">
    <source>
        <dbReference type="SAM" id="MobiDB-lite"/>
    </source>
</evidence>
<feature type="region of interest" description="Disordered" evidence="1">
    <location>
        <begin position="131"/>
        <end position="153"/>
    </location>
</feature>
<accession>A0A3P1VBH4</accession>
<protein>
    <recommendedName>
        <fullName evidence="4">DUF961 domain-containing protein</fullName>
    </recommendedName>
</protein>
<gene>
    <name evidence="2" type="ORF">EII38_04505</name>
</gene>
<evidence type="ECO:0000313" key="2">
    <source>
        <dbReference type="EMBL" id="RRD31491.1"/>
    </source>
</evidence>
<reference evidence="2 3" key="1">
    <citation type="submission" date="2018-11" db="EMBL/GenBank/DDBJ databases">
        <title>Genomes From Bacteria Associated with the Canine Oral Cavity: a Test Case for Automated Genome-Based Taxonomic Assignment.</title>
        <authorList>
            <person name="Coil D.A."/>
            <person name="Jospin G."/>
            <person name="Darling A.E."/>
            <person name="Wallis C."/>
            <person name="Davis I.J."/>
            <person name="Harris S."/>
            <person name="Eisen J.A."/>
            <person name="Holcombe L.J."/>
            <person name="O'Flynn C."/>
        </authorList>
    </citation>
    <scope>NUCLEOTIDE SEQUENCE [LARGE SCALE GENOMIC DNA]</scope>
    <source>
        <strain evidence="2 3">OH4621_COT-116</strain>
    </source>
</reference>
<dbReference type="AlphaFoldDB" id="A0A3P1VBH4"/>
<organism evidence="2 3">
    <name type="scientific">Streptococcus minor</name>
    <dbReference type="NCBI Taxonomy" id="229549"/>
    <lineage>
        <taxon>Bacteria</taxon>
        <taxon>Bacillati</taxon>
        <taxon>Bacillota</taxon>
        <taxon>Bacilli</taxon>
        <taxon>Lactobacillales</taxon>
        <taxon>Streptococcaceae</taxon>
        <taxon>Streptococcus</taxon>
    </lineage>
</organism>